<reference evidence="3" key="1">
    <citation type="journal article" date="2019" name="Int. J. Syst. Evol. Microbiol.">
        <title>The Global Catalogue of Microorganisms (GCM) 10K type strain sequencing project: providing services to taxonomists for standard genome sequencing and annotation.</title>
        <authorList>
            <consortium name="The Broad Institute Genomics Platform"/>
            <consortium name="The Broad Institute Genome Sequencing Center for Infectious Disease"/>
            <person name="Wu L."/>
            <person name="Ma J."/>
        </authorList>
    </citation>
    <scope>NUCLEOTIDE SEQUENCE [LARGE SCALE GENOMIC DNA]</scope>
    <source>
        <strain evidence="3">CGMCC 1.18578</strain>
    </source>
</reference>
<dbReference type="Proteomes" id="UP001596108">
    <property type="component" value="Unassembled WGS sequence"/>
</dbReference>
<dbReference type="NCBIfam" id="NF033880">
    <property type="entry name" value="Prli42"/>
    <property type="match status" value="1"/>
</dbReference>
<evidence type="ECO:0000256" key="1">
    <source>
        <dbReference type="SAM" id="Phobius"/>
    </source>
</evidence>
<keyword evidence="1" id="KW-0812">Transmembrane</keyword>
<sequence>MNNNRWMKIVVYAVLITMLLSTLVMSVGFLLQ</sequence>
<organism evidence="2 3">
    <name type="scientific">Cohnella yongneupensis</name>
    <dbReference type="NCBI Taxonomy" id="425006"/>
    <lineage>
        <taxon>Bacteria</taxon>
        <taxon>Bacillati</taxon>
        <taxon>Bacillota</taxon>
        <taxon>Bacilli</taxon>
        <taxon>Bacillales</taxon>
        <taxon>Paenibacillaceae</taxon>
        <taxon>Cohnella</taxon>
    </lineage>
</organism>
<proteinExistence type="predicted"/>
<accession>A0ABW0R351</accession>
<feature type="transmembrane region" description="Helical" evidence="1">
    <location>
        <begin position="9"/>
        <end position="31"/>
    </location>
</feature>
<dbReference type="EMBL" id="JBHSNC010000056">
    <property type="protein sequence ID" value="MFC5531659.1"/>
    <property type="molecule type" value="Genomic_DNA"/>
</dbReference>
<keyword evidence="3" id="KW-1185">Reference proteome</keyword>
<dbReference type="InterPro" id="IPR049722">
    <property type="entry name" value="Prli42-like"/>
</dbReference>
<evidence type="ECO:0000313" key="2">
    <source>
        <dbReference type="EMBL" id="MFC5531659.1"/>
    </source>
</evidence>
<gene>
    <name evidence="2" type="primary">prli42</name>
    <name evidence="2" type="ORF">ACFPQ4_19770</name>
</gene>
<comment type="caution">
    <text evidence="2">The sequence shown here is derived from an EMBL/GenBank/DDBJ whole genome shotgun (WGS) entry which is preliminary data.</text>
</comment>
<evidence type="ECO:0000313" key="3">
    <source>
        <dbReference type="Proteomes" id="UP001596108"/>
    </source>
</evidence>
<keyword evidence="1" id="KW-1133">Transmembrane helix</keyword>
<name>A0ABW0R351_9BACL</name>
<keyword evidence="1" id="KW-0472">Membrane</keyword>
<protein>
    <submittedName>
        <fullName evidence="2">Stressosome-associated protein Prli42</fullName>
    </submittedName>
</protein>
<dbReference type="RefSeq" id="WP_378113625.1">
    <property type="nucleotide sequence ID" value="NZ_JBHSNC010000056.1"/>
</dbReference>